<organism evidence="2 3">
    <name type="scientific">Cannabis sativa</name>
    <name type="common">Hemp</name>
    <name type="synonym">Marijuana</name>
    <dbReference type="NCBI Taxonomy" id="3483"/>
    <lineage>
        <taxon>Eukaryota</taxon>
        <taxon>Viridiplantae</taxon>
        <taxon>Streptophyta</taxon>
        <taxon>Embryophyta</taxon>
        <taxon>Tracheophyta</taxon>
        <taxon>Spermatophyta</taxon>
        <taxon>Magnoliopsida</taxon>
        <taxon>eudicotyledons</taxon>
        <taxon>Gunneridae</taxon>
        <taxon>Pentapetalae</taxon>
        <taxon>rosids</taxon>
        <taxon>fabids</taxon>
        <taxon>Rosales</taxon>
        <taxon>Cannabaceae</taxon>
        <taxon>Cannabis</taxon>
    </lineage>
</organism>
<dbReference type="Proteomes" id="UP000596661">
    <property type="component" value="Chromosome 9"/>
</dbReference>
<reference evidence="2" key="2">
    <citation type="submission" date="2021-03" db="UniProtKB">
        <authorList>
            <consortium name="EnsemblPlants"/>
        </authorList>
    </citation>
    <scope>IDENTIFICATION</scope>
</reference>
<dbReference type="EMBL" id="UZAU01000775">
    <property type="status" value="NOT_ANNOTATED_CDS"/>
    <property type="molecule type" value="Genomic_DNA"/>
</dbReference>
<evidence type="ECO:0000313" key="2">
    <source>
        <dbReference type="EnsemblPlants" id="cds.evm.model.09.1691"/>
    </source>
</evidence>
<proteinExistence type="predicted"/>
<reference evidence="2" key="1">
    <citation type="submission" date="2018-11" db="EMBL/GenBank/DDBJ databases">
        <authorList>
            <person name="Grassa J C."/>
        </authorList>
    </citation>
    <scope>NUCLEOTIDE SEQUENCE [LARGE SCALE GENOMIC DNA]</scope>
</reference>
<dbReference type="EnsemblPlants" id="evm.model.09.1691">
    <property type="protein sequence ID" value="cds.evm.model.09.1691"/>
    <property type="gene ID" value="evm.TU.09.1691"/>
</dbReference>
<accession>A0A803QF89</accession>
<dbReference type="Gramene" id="evm.model.09.1691">
    <property type="protein sequence ID" value="cds.evm.model.09.1691"/>
    <property type="gene ID" value="evm.TU.09.1691"/>
</dbReference>
<dbReference type="InterPro" id="IPR046796">
    <property type="entry name" value="Transposase_32_dom"/>
</dbReference>
<evidence type="ECO:0000313" key="3">
    <source>
        <dbReference type="Proteomes" id="UP000596661"/>
    </source>
</evidence>
<keyword evidence="3" id="KW-1185">Reference proteome</keyword>
<sequence>MPRTKQMAYKKLLELDEDKRFTTPEAKTKYNQFIQNKEFYIEHGLITKIDELGHLLAWLAETIKARKWELFVWTPELARRELVKEFYANFLNHQWPIIVQGVKVPFNAKVINKYCGLKRVECQYLKSSKNITNELIRDILPELAKPKAEWEIDENGNFQFRRTDLQH</sequence>
<name>A0A803QF89_CANSA</name>
<protein>
    <recommendedName>
        <fullName evidence="1">Putative plant transposon protein domain-containing protein</fullName>
    </recommendedName>
</protein>
<evidence type="ECO:0000259" key="1">
    <source>
        <dbReference type="Pfam" id="PF20167"/>
    </source>
</evidence>
<dbReference type="AlphaFoldDB" id="A0A803QF89"/>
<dbReference type="Pfam" id="PF20167">
    <property type="entry name" value="Transposase_32"/>
    <property type="match status" value="1"/>
</dbReference>
<feature type="domain" description="Putative plant transposon protein" evidence="1">
    <location>
        <begin position="65"/>
        <end position="165"/>
    </location>
</feature>